<dbReference type="InterPro" id="IPR005619">
    <property type="entry name" value="Uncharacterised_YajG"/>
</dbReference>
<proteinExistence type="predicted"/>
<keyword evidence="2" id="KW-1185">Reference proteome</keyword>
<evidence type="ECO:0008006" key="3">
    <source>
        <dbReference type="Google" id="ProtNLM"/>
    </source>
</evidence>
<comment type="caution">
    <text evidence="1">The sequence shown here is derived from an EMBL/GenBank/DDBJ whole genome shotgun (WGS) entry which is preliminary data.</text>
</comment>
<dbReference type="RefSeq" id="WP_345551772.1">
    <property type="nucleotide sequence ID" value="NZ_BAABRT010000020.1"/>
</dbReference>
<sequence length="198" mass="21352">MSVEDTVKRLFIILSLCTLVACAHSPIQIQVRPQVQVAPSVIGSGYTLSVQGVSELPEDGLGSLGGIYADTANIRLANSVEDALASALAEGFAQWGFRTVPATDPSARVQVVADLTGLKYDSPNKIYTSQVDSEAEIQLTVRIGGATYFGSYRSSGKDRSLIKPNKEEVETRLNGLLSATLQRVFEDEKIKMFLQANL</sequence>
<dbReference type="EMBL" id="BAABRT010000020">
    <property type="protein sequence ID" value="GAA5525801.1"/>
    <property type="molecule type" value="Genomic_DNA"/>
</dbReference>
<dbReference type="Proteomes" id="UP001408594">
    <property type="component" value="Unassembled WGS sequence"/>
</dbReference>
<accession>A0ABP9WTJ5</accession>
<reference evidence="1 2" key="1">
    <citation type="submission" date="2024-02" db="EMBL/GenBank/DDBJ databases">
        <title>Microbulbifer aestuariivivens NBRC 112533.</title>
        <authorList>
            <person name="Ichikawa N."/>
            <person name="Katano-Makiyama Y."/>
            <person name="Hidaka K."/>
        </authorList>
    </citation>
    <scope>NUCLEOTIDE SEQUENCE [LARGE SCALE GENOMIC DNA]</scope>
    <source>
        <strain evidence="1 2">NBRC 112533</strain>
    </source>
</reference>
<evidence type="ECO:0000313" key="1">
    <source>
        <dbReference type="EMBL" id="GAA5525801.1"/>
    </source>
</evidence>
<dbReference type="Pfam" id="PF03923">
    <property type="entry name" value="Lipoprotein_16"/>
    <property type="match status" value="1"/>
</dbReference>
<gene>
    <name evidence="1" type="ORF">Maes01_02374</name>
</gene>
<organism evidence="1 2">
    <name type="scientific">Microbulbifer aestuariivivens</name>
    <dbReference type="NCBI Taxonomy" id="1908308"/>
    <lineage>
        <taxon>Bacteria</taxon>
        <taxon>Pseudomonadati</taxon>
        <taxon>Pseudomonadota</taxon>
        <taxon>Gammaproteobacteria</taxon>
        <taxon>Cellvibrionales</taxon>
        <taxon>Microbulbiferaceae</taxon>
        <taxon>Microbulbifer</taxon>
    </lineage>
</organism>
<evidence type="ECO:0000313" key="2">
    <source>
        <dbReference type="Proteomes" id="UP001408594"/>
    </source>
</evidence>
<protein>
    <recommendedName>
        <fullName evidence="3">Lipoprotein</fullName>
    </recommendedName>
</protein>
<name>A0ABP9WTJ5_9GAMM</name>